<feature type="compositionally biased region" description="Gly residues" evidence="1">
    <location>
        <begin position="76"/>
        <end position="85"/>
    </location>
</feature>
<dbReference type="AlphaFoldDB" id="A0A0K9NPA4"/>
<name>A0A0K9NPA4_ZOSMR</name>
<comment type="caution">
    <text evidence="2">The sequence shown here is derived from an EMBL/GenBank/DDBJ whole genome shotgun (WGS) entry which is preliminary data.</text>
</comment>
<organism evidence="2 3">
    <name type="scientific">Zostera marina</name>
    <name type="common">Eelgrass</name>
    <dbReference type="NCBI Taxonomy" id="29655"/>
    <lineage>
        <taxon>Eukaryota</taxon>
        <taxon>Viridiplantae</taxon>
        <taxon>Streptophyta</taxon>
        <taxon>Embryophyta</taxon>
        <taxon>Tracheophyta</taxon>
        <taxon>Spermatophyta</taxon>
        <taxon>Magnoliopsida</taxon>
        <taxon>Liliopsida</taxon>
        <taxon>Zosteraceae</taxon>
        <taxon>Zostera</taxon>
    </lineage>
</organism>
<feature type="non-terminal residue" evidence="2">
    <location>
        <position position="85"/>
    </location>
</feature>
<dbReference type="EMBL" id="LFYR01002001">
    <property type="protein sequence ID" value="KMZ57912.1"/>
    <property type="molecule type" value="Genomic_DNA"/>
</dbReference>
<evidence type="ECO:0000313" key="2">
    <source>
        <dbReference type="EMBL" id="KMZ57912.1"/>
    </source>
</evidence>
<reference evidence="3" key="1">
    <citation type="journal article" date="2016" name="Nature">
        <title>The genome of the seagrass Zostera marina reveals angiosperm adaptation to the sea.</title>
        <authorList>
            <person name="Olsen J.L."/>
            <person name="Rouze P."/>
            <person name="Verhelst B."/>
            <person name="Lin Y.-C."/>
            <person name="Bayer T."/>
            <person name="Collen J."/>
            <person name="Dattolo E."/>
            <person name="De Paoli E."/>
            <person name="Dittami S."/>
            <person name="Maumus F."/>
            <person name="Michel G."/>
            <person name="Kersting A."/>
            <person name="Lauritano C."/>
            <person name="Lohaus R."/>
            <person name="Toepel M."/>
            <person name="Tonon T."/>
            <person name="Vanneste K."/>
            <person name="Amirebrahimi M."/>
            <person name="Brakel J."/>
            <person name="Bostroem C."/>
            <person name="Chovatia M."/>
            <person name="Grimwood J."/>
            <person name="Jenkins J.W."/>
            <person name="Jueterbock A."/>
            <person name="Mraz A."/>
            <person name="Stam W.T."/>
            <person name="Tice H."/>
            <person name="Bornberg-Bauer E."/>
            <person name="Green P.J."/>
            <person name="Pearson G.A."/>
            <person name="Procaccini G."/>
            <person name="Duarte C.M."/>
            <person name="Schmutz J."/>
            <person name="Reusch T.B.H."/>
            <person name="Van de Peer Y."/>
        </authorList>
    </citation>
    <scope>NUCLEOTIDE SEQUENCE [LARGE SCALE GENOMIC DNA]</scope>
    <source>
        <strain evidence="3">cv. Finnish</strain>
    </source>
</reference>
<sequence>MVVLLRPDSVKLENPQLGKGIYHLVNQEEKLTKLLHFMYLWTVQRRVNCSKLSHNIFQPVGTMDRGPRPMDRTGPDGPGGRTGRR</sequence>
<dbReference type="Proteomes" id="UP000036987">
    <property type="component" value="Unassembled WGS sequence"/>
</dbReference>
<proteinExistence type="predicted"/>
<gene>
    <name evidence="2" type="ORF">ZOSMA_8124G00010</name>
</gene>
<feature type="region of interest" description="Disordered" evidence="1">
    <location>
        <begin position="58"/>
        <end position="85"/>
    </location>
</feature>
<evidence type="ECO:0000313" key="3">
    <source>
        <dbReference type="Proteomes" id="UP000036987"/>
    </source>
</evidence>
<accession>A0A0K9NPA4</accession>
<protein>
    <submittedName>
        <fullName evidence="2">Uncharacterized protein</fullName>
    </submittedName>
</protein>
<keyword evidence="3" id="KW-1185">Reference proteome</keyword>
<feature type="compositionally biased region" description="Basic and acidic residues" evidence="1">
    <location>
        <begin position="65"/>
        <end position="74"/>
    </location>
</feature>
<evidence type="ECO:0000256" key="1">
    <source>
        <dbReference type="SAM" id="MobiDB-lite"/>
    </source>
</evidence>